<dbReference type="AlphaFoldDB" id="A0A4Y9RTQ1"/>
<dbReference type="EMBL" id="SPVH01000006">
    <property type="protein sequence ID" value="TFW12500.1"/>
    <property type="molecule type" value="Genomic_DNA"/>
</dbReference>
<dbReference type="Gene3D" id="3.10.450.530">
    <property type="entry name" value="Ribonuclease toxin, BrnT, of type II toxin-antitoxin system"/>
    <property type="match status" value="1"/>
</dbReference>
<dbReference type="InterPro" id="IPR007460">
    <property type="entry name" value="BrnT_toxin"/>
</dbReference>
<comment type="caution">
    <text evidence="1">The sequence shown here is derived from an EMBL/GenBank/DDBJ whole genome shotgun (WGS) entry which is preliminary data.</text>
</comment>
<dbReference type="OrthoDB" id="839663at2"/>
<name>A0A4Y9RTQ1_9CAUL</name>
<dbReference type="Pfam" id="PF04365">
    <property type="entry name" value="BrnT_toxin"/>
    <property type="match status" value="1"/>
</dbReference>
<dbReference type="Proteomes" id="UP000298216">
    <property type="component" value="Unassembled WGS sequence"/>
</dbReference>
<gene>
    <name evidence="1" type="ORF">EGY25_10865</name>
</gene>
<dbReference type="RefSeq" id="WP_135194980.1">
    <property type="nucleotide sequence ID" value="NZ_SPVH01000006.1"/>
</dbReference>
<reference evidence="1 2" key="1">
    <citation type="submission" date="2019-03" db="EMBL/GenBank/DDBJ databases">
        <title>Draft genome of Brevundimonas sp. a heavy metal resistant soil bacteria.</title>
        <authorList>
            <person name="Soto J."/>
        </authorList>
    </citation>
    <scope>NUCLEOTIDE SEQUENCE [LARGE SCALE GENOMIC DNA]</scope>
    <source>
        <strain evidence="1 2">B-10</strain>
    </source>
</reference>
<organism evidence="1 2">
    <name type="scientific">Brevundimonas intermedia</name>
    <dbReference type="NCBI Taxonomy" id="74315"/>
    <lineage>
        <taxon>Bacteria</taxon>
        <taxon>Pseudomonadati</taxon>
        <taxon>Pseudomonadota</taxon>
        <taxon>Alphaproteobacteria</taxon>
        <taxon>Caulobacterales</taxon>
        <taxon>Caulobacteraceae</taxon>
        <taxon>Brevundimonas</taxon>
    </lineage>
</organism>
<accession>A0A4Y9RTQ1</accession>
<evidence type="ECO:0000313" key="1">
    <source>
        <dbReference type="EMBL" id="TFW12500.1"/>
    </source>
</evidence>
<keyword evidence="2" id="KW-1185">Reference proteome</keyword>
<proteinExistence type="predicted"/>
<dbReference type="InterPro" id="IPR038573">
    <property type="entry name" value="BrnT_sf"/>
</dbReference>
<evidence type="ECO:0000313" key="2">
    <source>
        <dbReference type="Proteomes" id="UP000298216"/>
    </source>
</evidence>
<protein>
    <submittedName>
        <fullName evidence="1">BrnT family toxin</fullName>
    </submittedName>
</protein>
<sequence>MRITFDPSKRERTLAERGLDFARAAAVFDGDHLTFEDDRHDYGERRLITIGPLTDRMVVLVWTPRGEARHVISMRKANDREQRRYEDRLGRS</sequence>